<feature type="compositionally biased region" description="Low complexity" evidence="1">
    <location>
        <begin position="89"/>
        <end position="102"/>
    </location>
</feature>
<feature type="compositionally biased region" description="Low complexity" evidence="1">
    <location>
        <begin position="54"/>
        <end position="63"/>
    </location>
</feature>
<comment type="caution">
    <text evidence="3">The sequence shown here is derived from an EMBL/GenBank/DDBJ whole genome shotgun (WGS) entry which is preliminary data.</text>
</comment>
<name>A0A7C8I7E3_9PLEO</name>
<protein>
    <submittedName>
        <fullName evidence="3">Uncharacterized protein</fullName>
    </submittedName>
</protein>
<sequence length="243" mass="27238">MCTGVQLIFFLFVRRLRSAGPRRTREAINNDQSMSLWRVGEGSTAGVCRRRAVQRPPAAAAARTSCFTPPHLRRHPQQHPPIPTESQKKTTSSSSPSPTTHHQPPEMPSTSPRQTSVKWSTGQNMPERWEYSLDSDQGALPSVPMHHSKDPLTRRSLTRLPTSITHELQPVAVPVPAKRKLTVQGRSRQARPRSEQSLSRVADENRQRRKIMEGKREGEGSVPMAVGTRAEPPRSRECVRWGG</sequence>
<evidence type="ECO:0000313" key="4">
    <source>
        <dbReference type="Proteomes" id="UP000481861"/>
    </source>
</evidence>
<organism evidence="3 4">
    <name type="scientific">Massariosphaeria phaeospora</name>
    <dbReference type="NCBI Taxonomy" id="100035"/>
    <lineage>
        <taxon>Eukaryota</taxon>
        <taxon>Fungi</taxon>
        <taxon>Dikarya</taxon>
        <taxon>Ascomycota</taxon>
        <taxon>Pezizomycotina</taxon>
        <taxon>Dothideomycetes</taxon>
        <taxon>Pleosporomycetidae</taxon>
        <taxon>Pleosporales</taxon>
        <taxon>Pleosporales incertae sedis</taxon>
        <taxon>Massariosphaeria</taxon>
    </lineage>
</organism>
<keyword evidence="4" id="KW-1185">Reference proteome</keyword>
<proteinExistence type="predicted"/>
<feature type="signal peptide" evidence="2">
    <location>
        <begin position="1"/>
        <end position="18"/>
    </location>
</feature>
<accession>A0A7C8I7E3</accession>
<dbReference type="EMBL" id="JAADJZ010000009">
    <property type="protein sequence ID" value="KAF2872554.1"/>
    <property type="molecule type" value="Genomic_DNA"/>
</dbReference>
<gene>
    <name evidence="3" type="ORF">BDV95DRAFT_388479</name>
</gene>
<evidence type="ECO:0000256" key="2">
    <source>
        <dbReference type="SAM" id="SignalP"/>
    </source>
</evidence>
<feature type="compositionally biased region" description="Basic and acidic residues" evidence="1">
    <location>
        <begin position="231"/>
        <end position="243"/>
    </location>
</feature>
<dbReference type="Proteomes" id="UP000481861">
    <property type="component" value="Unassembled WGS sequence"/>
</dbReference>
<feature type="compositionally biased region" description="Basic and acidic residues" evidence="1">
    <location>
        <begin position="201"/>
        <end position="219"/>
    </location>
</feature>
<feature type="region of interest" description="Disordered" evidence="1">
    <location>
        <begin position="52"/>
        <end position="120"/>
    </location>
</feature>
<evidence type="ECO:0000256" key="1">
    <source>
        <dbReference type="SAM" id="MobiDB-lite"/>
    </source>
</evidence>
<dbReference type="AlphaFoldDB" id="A0A7C8I7E3"/>
<feature type="region of interest" description="Disordered" evidence="1">
    <location>
        <begin position="135"/>
        <end position="160"/>
    </location>
</feature>
<feature type="region of interest" description="Disordered" evidence="1">
    <location>
        <begin position="180"/>
        <end position="243"/>
    </location>
</feature>
<reference evidence="3 4" key="1">
    <citation type="submission" date="2020-01" db="EMBL/GenBank/DDBJ databases">
        <authorList>
            <consortium name="DOE Joint Genome Institute"/>
            <person name="Haridas S."/>
            <person name="Albert R."/>
            <person name="Binder M."/>
            <person name="Bloem J."/>
            <person name="Labutti K."/>
            <person name="Salamov A."/>
            <person name="Andreopoulos B."/>
            <person name="Baker S.E."/>
            <person name="Barry K."/>
            <person name="Bills G."/>
            <person name="Bluhm B.H."/>
            <person name="Cannon C."/>
            <person name="Castanera R."/>
            <person name="Culley D.E."/>
            <person name="Daum C."/>
            <person name="Ezra D."/>
            <person name="Gonzalez J.B."/>
            <person name="Henrissat B."/>
            <person name="Kuo A."/>
            <person name="Liang C."/>
            <person name="Lipzen A."/>
            <person name="Lutzoni F."/>
            <person name="Magnuson J."/>
            <person name="Mondo S."/>
            <person name="Nolan M."/>
            <person name="Ohm R."/>
            <person name="Pangilinan J."/>
            <person name="Park H.-J.H."/>
            <person name="Ramirez L."/>
            <person name="Alfaro M."/>
            <person name="Sun H."/>
            <person name="Tritt A."/>
            <person name="Yoshinaga Y."/>
            <person name="Zwiers L.-H.L."/>
            <person name="Turgeon B.G."/>
            <person name="Goodwin S.B."/>
            <person name="Spatafora J.W."/>
            <person name="Crous P.W."/>
            <person name="Grigoriev I.V."/>
        </authorList>
    </citation>
    <scope>NUCLEOTIDE SEQUENCE [LARGE SCALE GENOMIC DNA]</scope>
    <source>
        <strain evidence="3 4">CBS 611.86</strain>
    </source>
</reference>
<feature type="compositionally biased region" description="Polar residues" evidence="1">
    <location>
        <begin position="108"/>
        <end position="120"/>
    </location>
</feature>
<feature type="chain" id="PRO_5028897186" evidence="2">
    <location>
        <begin position="19"/>
        <end position="243"/>
    </location>
</feature>
<evidence type="ECO:0000313" key="3">
    <source>
        <dbReference type="EMBL" id="KAF2872554.1"/>
    </source>
</evidence>
<keyword evidence="2" id="KW-0732">Signal</keyword>